<evidence type="ECO:0000313" key="2">
    <source>
        <dbReference type="EMBL" id="PZA18713.1"/>
    </source>
</evidence>
<dbReference type="InterPro" id="IPR040982">
    <property type="entry name" value="DNA_pol3_finger"/>
</dbReference>
<proteinExistence type="predicted"/>
<gene>
    <name evidence="2" type="ORF">DMO24_24630</name>
</gene>
<reference evidence="2 3" key="1">
    <citation type="submission" date="2018-06" db="EMBL/GenBank/DDBJ databases">
        <title>Draft genome sequence of Modestobacter versicolor CP153-2.</title>
        <authorList>
            <person name="Gundlapally S.R."/>
        </authorList>
    </citation>
    <scope>NUCLEOTIDE SEQUENCE [LARGE SCALE GENOMIC DNA]</scope>
    <source>
        <strain evidence="2 3">CP153-2</strain>
    </source>
</reference>
<protein>
    <recommendedName>
        <fullName evidence="1">DNA polymerase III alpha subunit finger domain-containing protein</fullName>
    </recommendedName>
</protein>
<dbReference type="Pfam" id="PF17657">
    <property type="entry name" value="DNA_pol3_finger"/>
    <property type="match status" value="1"/>
</dbReference>
<dbReference type="Proteomes" id="UP000247602">
    <property type="component" value="Unassembled WGS sequence"/>
</dbReference>
<sequence>MEFVKDYVSYQETQHSELENKYPKDIHYLIKPTGFVICFQEQIMAIRRKMANFPPQESDKLRKVI</sequence>
<comment type="caution">
    <text evidence="2">The sequence shown here is derived from an EMBL/GenBank/DDBJ whole genome shotgun (WGS) entry which is preliminary data.</text>
</comment>
<name>A0A323V3P5_9ACTN</name>
<keyword evidence="3" id="KW-1185">Reference proteome</keyword>
<dbReference type="EMBL" id="QKNV01000739">
    <property type="protein sequence ID" value="PZA18713.1"/>
    <property type="molecule type" value="Genomic_DNA"/>
</dbReference>
<evidence type="ECO:0000259" key="1">
    <source>
        <dbReference type="Pfam" id="PF17657"/>
    </source>
</evidence>
<dbReference type="AlphaFoldDB" id="A0A323V3P5"/>
<accession>A0A323V3P5</accession>
<evidence type="ECO:0000313" key="3">
    <source>
        <dbReference type="Proteomes" id="UP000247602"/>
    </source>
</evidence>
<feature type="non-terminal residue" evidence="2">
    <location>
        <position position="65"/>
    </location>
</feature>
<feature type="domain" description="DNA polymerase III alpha subunit finger" evidence="1">
    <location>
        <begin position="3"/>
        <end position="65"/>
    </location>
</feature>
<organism evidence="2 3">
    <name type="scientific">Modestobacter versicolor</name>
    <dbReference type="NCBI Taxonomy" id="429133"/>
    <lineage>
        <taxon>Bacteria</taxon>
        <taxon>Bacillati</taxon>
        <taxon>Actinomycetota</taxon>
        <taxon>Actinomycetes</taxon>
        <taxon>Geodermatophilales</taxon>
        <taxon>Geodermatophilaceae</taxon>
        <taxon>Modestobacter</taxon>
    </lineage>
</organism>